<name>A0AAN9NX16_PHACN</name>
<evidence type="ECO:0000313" key="2">
    <source>
        <dbReference type="EMBL" id="KAK7378487.1"/>
    </source>
</evidence>
<sequence>MFQRQTERIKRGKAQARRGDDAEPQFQPDSLVAGASVVAAIVEAENSLEIEVHDNKDELKTKLKEILREKSDVFNSKKS</sequence>
<dbReference type="AlphaFoldDB" id="A0AAN9NX16"/>
<dbReference type="Proteomes" id="UP001374584">
    <property type="component" value="Unassembled WGS sequence"/>
</dbReference>
<keyword evidence="3" id="KW-1185">Reference proteome</keyword>
<proteinExistence type="predicted"/>
<comment type="caution">
    <text evidence="2">The sequence shown here is derived from an EMBL/GenBank/DDBJ whole genome shotgun (WGS) entry which is preliminary data.</text>
</comment>
<protein>
    <submittedName>
        <fullName evidence="2">Uncharacterized protein</fullName>
    </submittedName>
</protein>
<feature type="region of interest" description="Disordered" evidence="1">
    <location>
        <begin position="1"/>
        <end position="27"/>
    </location>
</feature>
<dbReference type="EMBL" id="JAYMYR010000002">
    <property type="protein sequence ID" value="KAK7378487.1"/>
    <property type="molecule type" value="Genomic_DNA"/>
</dbReference>
<evidence type="ECO:0000313" key="3">
    <source>
        <dbReference type="Proteomes" id="UP001374584"/>
    </source>
</evidence>
<organism evidence="2 3">
    <name type="scientific">Phaseolus coccineus</name>
    <name type="common">Scarlet runner bean</name>
    <name type="synonym">Phaseolus multiflorus</name>
    <dbReference type="NCBI Taxonomy" id="3886"/>
    <lineage>
        <taxon>Eukaryota</taxon>
        <taxon>Viridiplantae</taxon>
        <taxon>Streptophyta</taxon>
        <taxon>Embryophyta</taxon>
        <taxon>Tracheophyta</taxon>
        <taxon>Spermatophyta</taxon>
        <taxon>Magnoliopsida</taxon>
        <taxon>eudicotyledons</taxon>
        <taxon>Gunneridae</taxon>
        <taxon>Pentapetalae</taxon>
        <taxon>rosids</taxon>
        <taxon>fabids</taxon>
        <taxon>Fabales</taxon>
        <taxon>Fabaceae</taxon>
        <taxon>Papilionoideae</taxon>
        <taxon>50 kb inversion clade</taxon>
        <taxon>NPAAA clade</taxon>
        <taxon>indigoferoid/millettioid clade</taxon>
        <taxon>Phaseoleae</taxon>
        <taxon>Phaseolus</taxon>
    </lineage>
</organism>
<accession>A0AAN9NX16</accession>
<gene>
    <name evidence="2" type="ORF">VNO80_03929</name>
</gene>
<evidence type="ECO:0000256" key="1">
    <source>
        <dbReference type="SAM" id="MobiDB-lite"/>
    </source>
</evidence>
<reference evidence="2 3" key="1">
    <citation type="submission" date="2024-01" db="EMBL/GenBank/DDBJ databases">
        <title>The genomes of 5 underutilized Papilionoideae crops provide insights into root nodulation and disease resistanc.</title>
        <authorList>
            <person name="Jiang F."/>
        </authorList>
    </citation>
    <scope>NUCLEOTIDE SEQUENCE [LARGE SCALE GENOMIC DNA]</scope>
    <source>
        <strain evidence="2">JINMINGXINNONG_FW02</strain>
        <tissue evidence="2">Leaves</tissue>
    </source>
</reference>